<accession>A0A9Q0N4C2</accession>
<dbReference type="GO" id="GO:0031083">
    <property type="term" value="C:BLOC-1 complex"/>
    <property type="evidence" value="ECO:0007669"/>
    <property type="project" value="TreeGrafter"/>
</dbReference>
<dbReference type="Proteomes" id="UP001151699">
    <property type="component" value="Chromosome B"/>
</dbReference>
<evidence type="ECO:0000313" key="3">
    <source>
        <dbReference type="Proteomes" id="UP001151699"/>
    </source>
</evidence>
<keyword evidence="1" id="KW-0175">Coiled coil</keyword>
<name>A0A9Q0N4C2_9DIPT</name>
<dbReference type="EMBL" id="WJQU01000002">
    <property type="protein sequence ID" value="KAJ6643280.1"/>
    <property type="molecule type" value="Genomic_DNA"/>
</dbReference>
<organism evidence="2 3">
    <name type="scientific">Pseudolycoriella hygida</name>
    <dbReference type="NCBI Taxonomy" id="35572"/>
    <lineage>
        <taxon>Eukaryota</taxon>
        <taxon>Metazoa</taxon>
        <taxon>Ecdysozoa</taxon>
        <taxon>Arthropoda</taxon>
        <taxon>Hexapoda</taxon>
        <taxon>Insecta</taxon>
        <taxon>Pterygota</taxon>
        <taxon>Neoptera</taxon>
        <taxon>Endopterygota</taxon>
        <taxon>Diptera</taxon>
        <taxon>Nematocera</taxon>
        <taxon>Sciaroidea</taxon>
        <taxon>Sciaridae</taxon>
        <taxon>Pseudolycoriella</taxon>
    </lineage>
</organism>
<comment type="caution">
    <text evidence="2">The sequence shown here is derived from an EMBL/GenBank/DDBJ whole genome shotgun (WGS) entry which is preliminary data.</text>
</comment>
<sequence length="159" mass="17957">MELLEKLGVEYSNYFRQADISKEINPVCTSIDEMLNRLEEFENLVANIKNDLAISMEQTIPDLMNSQDDFNKLCKRIDDLEAFIGLVNQNLDRIEKDVVDAEEELGINDVGIKGFLKPIFGKTKKDRRSVSDDAGNSALVYVPPVIFDTKSFFGSNNGE</sequence>
<dbReference type="PANTHER" id="PTHR16230">
    <property type="entry name" value="CAPPUCCINO"/>
    <property type="match status" value="1"/>
</dbReference>
<evidence type="ECO:0000313" key="2">
    <source>
        <dbReference type="EMBL" id="KAJ6643280.1"/>
    </source>
</evidence>
<protein>
    <submittedName>
        <fullName evidence="2">Biogenesis of lysosome-related organelles complex 1 subunit 4</fullName>
    </submittedName>
</protein>
<dbReference type="InterPro" id="IPR024857">
    <property type="entry name" value="Cappuccino"/>
</dbReference>
<keyword evidence="3" id="KW-1185">Reference proteome</keyword>
<dbReference type="AlphaFoldDB" id="A0A9Q0N4C2"/>
<gene>
    <name evidence="2" type="primary">Blos4</name>
    <name evidence="2" type="ORF">Bhyg_08238</name>
</gene>
<proteinExistence type="predicted"/>
<reference evidence="2" key="1">
    <citation type="submission" date="2022-07" db="EMBL/GenBank/DDBJ databases">
        <authorList>
            <person name="Trinca V."/>
            <person name="Uliana J.V.C."/>
            <person name="Torres T.T."/>
            <person name="Ward R.J."/>
            <person name="Monesi N."/>
        </authorList>
    </citation>
    <scope>NUCLEOTIDE SEQUENCE</scope>
    <source>
        <strain evidence="2">HSMRA1968</strain>
        <tissue evidence="2">Whole embryos</tissue>
    </source>
</reference>
<dbReference type="PANTHER" id="PTHR16230:SF3">
    <property type="entry name" value="BIOGENESIS OF LYSOSOMAL ORGANELLES COMPLEX-1, SUBUNIT 4, CAPPUCCINO"/>
    <property type="match status" value="1"/>
</dbReference>
<evidence type="ECO:0000256" key="1">
    <source>
        <dbReference type="SAM" id="Coils"/>
    </source>
</evidence>
<feature type="coiled-coil region" evidence="1">
    <location>
        <begin position="31"/>
        <end position="58"/>
    </location>
</feature>
<dbReference type="OrthoDB" id="2372305at2759"/>